<evidence type="ECO:0000313" key="10">
    <source>
        <dbReference type="Proteomes" id="UP001183535"/>
    </source>
</evidence>
<dbReference type="InterPro" id="IPR013786">
    <property type="entry name" value="AcylCoA_DH/ox_N"/>
</dbReference>
<reference evidence="10" key="1">
    <citation type="submission" date="2023-07" db="EMBL/GenBank/DDBJ databases">
        <title>30 novel species of actinomycetes from the DSMZ collection.</title>
        <authorList>
            <person name="Nouioui I."/>
        </authorList>
    </citation>
    <scope>NUCLEOTIDE SEQUENCE [LARGE SCALE GENOMIC DNA]</scope>
    <source>
        <strain evidence="10">DSM 41981</strain>
    </source>
</reference>
<protein>
    <submittedName>
        <fullName evidence="9">Acyl-CoA dehydrogenase family protein</fullName>
    </submittedName>
</protein>
<evidence type="ECO:0000256" key="4">
    <source>
        <dbReference type="ARBA" id="ARBA00022827"/>
    </source>
</evidence>
<keyword evidence="10" id="KW-1185">Reference proteome</keyword>
<proteinExistence type="inferred from homology"/>
<dbReference type="SUPFAM" id="SSF56645">
    <property type="entry name" value="Acyl-CoA dehydrogenase NM domain-like"/>
    <property type="match status" value="1"/>
</dbReference>
<dbReference type="CDD" id="cd00567">
    <property type="entry name" value="ACAD"/>
    <property type="match status" value="1"/>
</dbReference>
<dbReference type="InterPro" id="IPR006091">
    <property type="entry name" value="Acyl-CoA_Oxase/DH_mid-dom"/>
</dbReference>
<dbReference type="InterPro" id="IPR009100">
    <property type="entry name" value="AcylCoA_DH/oxidase_NM_dom_sf"/>
</dbReference>
<evidence type="ECO:0000256" key="5">
    <source>
        <dbReference type="RuleBase" id="RU362125"/>
    </source>
</evidence>
<dbReference type="Gene3D" id="2.40.110.10">
    <property type="entry name" value="Butyryl-CoA Dehydrogenase, subunit A, domain 2"/>
    <property type="match status" value="1"/>
</dbReference>
<accession>A0ABD5ESW2</accession>
<dbReference type="EMBL" id="JAVRES010000007">
    <property type="protein sequence ID" value="MDT0436492.1"/>
    <property type="molecule type" value="Genomic_DNA"/>
</dbReference>
<dbReference type="PANTHER" id="PTHR43884">
    <property type="entry name" value="ACYL-COA DEHYDROGENASE"/>
    <property type="match status" value="1"/>
</dbReference>
<sequence>MGDAVAAAAAELTDLVGDRADGWDRAGRLPEDVVRELAATGRLAAQIPARHGGLGWSSADGGEFTAHTGSLCGSLRSVMTSQGMAAWTVERLGDPEQAARLLPRLASGGTAAVAFSEPGAGSDLSAVATTAVLDGDTVVLDGRKTWVTAAGLADLLLVVARMDEGAAVAVVPRDTPGLRIRRVQDPTGFRAAGHADLRLDGVRLPADCLLGGGRQPLSLLVTTALAFGRLSVAWGCVGILRACVTAAARHAAARHQFGKPLGSHQLVARHLADLWTGEQIATRACEHASRSWDRNAPDLGTAVVLAKHIGAEQAARGAAAAAQVLASAGATDGHVVARAHRDAALTRIIEGTDEVCQLLLADHVLRSRG</sequence>
<dbReference type="Pfam" id="PF02771">
    <property type="entry name" value="Acyl-CoA_dh_N"/>
    <property type="match status" value="1"/>
</dbReference>
<comment type="caution">
    <text evidence="9">The sequence shown here is derived from an EMBL/GenBank/DDBJ whole genome shotgun (WGS) entry which is preliminary data.</text>
</comment>
<evidence type="ECO:0000259" key="6">
    <source>
        <dbReference type="Pfam" id="PF00441"/>
    </source>
</evidence>
<dbReference type="SUPFAM" id="SSF47203">
    <property type="entry name" value="Acyl-CoA dehydrogenase C-terminal domain-like"/>
    <property type="match status" value="1"/>
</dbReference>
<dbReference type="Proteomes" id="UP001183535">
    <property type="component" value="Unassembled WGS sequence"/>
</dbReference>
<dbReference type="Gene3D" id="1.10.540.10">
    <property type="entry name" value="Acyl-CoA dehydrogenase/oxidase, N-terminal domain"/>
    <property type="match status" value="1"/>
</dbReference>
<dbReference type="InterPro" id="IPR009075">
    <property type="entry name" value="AcylCo_DH/oxidase_C"/>
</dbReference>
<name>A0ABD5ESW2_9ACTN</name>
<comment type="similarity">
    <text evidence="2 5">Belongs to the acyl-CoA dehydrogenase family.</text>
</comment>
<evidence type="ECO:0000256" key="2">
    <source>
        <dbReference type="ARBA" id="ARBA00009347"/>
    </source>
</evidence>
<feature type="domain" description="Acyl-CoA oxidase/dehydrogenase middle" evidence="7">
    <location>
        <begin position="112"/>
        <end position="202"/>
    </location>
</feature>
<evidence type="ECO:0000256" key="3">
    <source>
        <dbReference type="ARBA" id="ARBA00022630"/>
    </source>
</evidence>
<dbReference type="AlphaFoldDB" id="A0ABD5ESW2"/>
<dbReference type="InterPro" id="IPR037069">
    <property type="entry name" value="AcylCoA_DH/ox_N_sf"/>
</dbReference>
<dbReference type="PANTHER" id="PTHR43884:SF12">
    <property type="entry name" value="ISOVALERYL-COA DEHYDROGENASE, MITOCHONDRIAL-RELATED"/>
    <property type="match status" value="1"/>
</dbReference>
<evidence type="ECO:0000313" key="9">
    <source>
        <dbReference type="EMBL" id="MDT0436492.1"/>
    </source>
</evidence>
<dbReference type="Pfam" id="PF02770">
    <property type="entry name" value="Acyl-CoA_dh_M"/>
    <property type="match status" value="1"/>
</dbReference>
<feature type="domain" description="Acyl-CoA dehydrogenase/oxidase C-terminal" evidence="6">
    <location>
        <begin position="221"/>
        <end position="364"/>
    </location>
</feature>
<dbReference type="Gene3D" id="1.20.140.10">
    <property type="entry name" value="Butyryl-CoA Dehydrogenase, subunit A, domain 3"/>
    <property type="match status" value="1"/>
</dbReference>
<keyword evidence="4 5" id="KW-0274">FAD</keyword>
<feature type="domain" description="Acyl-CoA dehydrogenase/oxidase N-terminal" evidence="8">
    <location>
        <begin position="14"/>
        <end position="108"/>
    </location>
</feature>
<dbReference type="InterPro" id="IPR046373">
    <property type="entry name" value="Acyl-CoA_Oxase/DH_mid-dom_sf"/>
</dbReference>
<dbReference type="InterPro" id="IPR036250">
    <property type="entry name" value="AcylCo_DH-like_C"/>
</dbReference>
<keyword evidence="5" id="KW-0560">Oxidoreductase</keyword>
<evidence type="ECO:0000256" key="1">
    <source>
        <dbReference type="ARBA" id="ARBA00001974"/>
    </source>
</evidence>
<comment type="cofactor">
    <cofactor evidence="1 5">
        <name>FAD</name>
        <dbReference type="ChEBI" id="CHEBI:57692"/>
    </cofactor>
</comment>
<dbReference type="Pfam" id="PF00441">
    <property type="entry name" value="Acyl-CoA_dh_1"/>
    <property type="match status" value="1"/>
</dbReference>
<organism evidence="9 10">
    <name type="scientific">Streptomyces doudnae</name>
    <dbReference type="NCBI Taxonomy" id="3075536"/>
    <lineage>
        <taxon>Bacteria</taxon>
        <taxon>Bacillati</taxon>
        <taxon>Actinomycetota</taxon>
        <taxon>Actinomycetes</taxon>
        <taxon>Kitasatosporales</taxon>
        <taxon>Streptomycetaceae</taxon>
        <taxon>Streptomyces</taxon>
    </lineage>
</organism>
<dbReference type="GO" id="GO:0016491">
    <property type="term" value="F:oxidoreductase activity"/>
    <property type="evidence" value="ECO:0007669"/>
    <property type="project" value="UniProtKB-KW"/>
</dbReference>
<dbReference type="RefSeq" id="WP_093834171.1">
    <property type="nucleotide sequence ID" value="NZ_JAVRES010000007.1"/>
</dbReference>
<gene>
    <name evidence="9" type="ORF">RM877_17560</name>
</gene>
<evidence type="ECO:0000259" key="7">
    <source>
        <dbReference type="Pfam" id="PF02770"/>
    </source>
</evidence>
<keyword evidence="3 5" id="KW-0285">Flavoprotein</keyword>
<evidence type="ECO:0000259" key="8">
    <source>
        <dbReference type="Pfam" id="PF02771"/>
    </source>
</evidence>